<dbReference type="SMART" id="SM00837">
    <property type="entry name" value="DPBB_1"/>
    <property type="match status" value="1"/>
</dbReference>
<comment type="subcellular location">
    <subcellularLocation>
        <location evidence="3">Secreted</location>
        <location evidence="3">Cell wall</location>
    </subcellularLocation>
    <subcellularLocation>
        <location evidence="3">Membrane</location>
        <topology evidence="3">Peripheral membrane protein</topology>
    </subcellularLocation>
</comment>
<organism evidence="5 6">
    <name type="scientific">Actinidia rufa</name>
    <dbReference type="NCBI Taxonomy" id="165716"/>
    <lineage>
        <taxon>Eukaryota</taxon>
        <taxon>Viridiplantae</taxon>
        <taxon>Streptophyta</taxon>
        <taxon>Embryophyta</taxon>
        <taxon>Tracheophyta</taxon>
        <taxon>Spermatophyta</taxon>
        <taxon>Magnoliopsida</taxon>
        <taxon>eudicotyledons</taxon>
        <taxon>Gunneridae</taxon>
        <taxon>Pentapetalae</taxon>
        <taxon>asterids</taxon>
        <taxon>Ericales</taxon>
        <taxon>Actinidiaceae</taxon>
        <taxon>Actinidia</taxon>
    </lineage>
</organism>
<name>A0A7J0F605_9ERIC</name>
<keyword evidence="2 3" id="KW-0961">Cell wall biogenesis/degradation</keyword>
<dbReference type="GO" id="GO:0009664">
    <property type="term" value="P:plant-type cell wall organization"/>
    <property type="evidence" value="ECO:0007669"/>
    <property type="project" value="InterPro"/>
</dbReference>
<dbReference type="PROSITE" id="PS50842">
    <property type="entry name" value="EXPANSIN_EG45"/>
    <property type="match status" value="1"/>
</dbReference>
<evidence type="ECO:0000313" key="5">
    <source>
        <dbReference type="EMBL" id="GFY94142.1"/>
    </source>
</evidence>
<dbReference type="Pfam" id="PF03330">
    <property type="entry name" value="DPBB_1"/>
    <property type="match status" value="1"/>
</dbReference>
<protein>
    <recommendedName>
        <fullName evidence="3">Expansin</fullName>
    </recommendedName>
</protein>
<dbReference type="InterPro" id="IPR002963">
    <property type="entry name" value="Expansin"/>
</dbReference>
<comment type="caution">
    <text evidence="5">The sequence shown here is derived from an EMBL/GenBank/DDBJ whole genome shotgun (WGS) entry which is preliminary data.</text>
</comment>
<dbReference type="GO" id="GO:0016020">
    <property type="term" value="C:membrane"/>
    <property type="evidence" value="ECO:0007669"/>
    <property type="project" value="UniProtKB-SubCell"/>
</dbReference>
<evidence type="ECO:0000256" key="3">
    <source>
        <dbReference type="RuleBase" id="RU365023"/>
    </source>
</evidence>
<evidence type="ECO:0000256" key="1">
    <source>
        <dbReference type="ARBA" id="ARBA00022525"/>
    </source>
</evidence>
<accession>A0A7J0F605</accession>
<dbReference type="Proteomes" id="UP000585474">
    <property type="component" value="Unassembled WGS sequence"/>
</dbReference>
<evidence type="ECO:0000256" key="2">
    <source>
        <dbReference type="ARBA" id="ARBA00023316"/>
    </source>
</evidence>
<dbReference type="PRINTS" id="PR01226">
    <property type="entry name" value="EXPANSIN"/>
</dbReference>
<keyword evidence="6" id="KW-1185">Reference proteome</keyword>
<keyword evidence="3" id="KW-0134">Cell wall</keyword>
<dbReference type="EMBL" id="BJWL01000009">
    <property type="protein sequence ID" value="GFY94142.1"/>
    <property type="molecule type" value="Genomic_DNA"/>
</dbReference>
<dbReference type="Gene3D" id="2.40.40.10">
    <property type="entry name" value="RlpA-like domain"/>
    <property type="match status" value="1"/>
</dbReference>
<comment type="similarity">
    <text evidence="3">Belongs to the expansin family. Expansin A subfamily.</text>
</comment>
<gene>
    <name evidence="5" type="ORF">Acr_09g0005880</name>
</gene>
<dbReference type="AlphaFoldDB" id="A0A7J0F605"/>
<dbReference type="SUPFAM" id="SSF50685">
    <property type="entry name" value="Barwin-like endoglucanases"/>
    <property type="match status" value="1"/>
</dbReference>
<proteinExistence type="inferred from homology"/>
<feature type="domain" description="Expansin-like EG45" evidence="4">
    <location>
        <begin position="1"/>
        <end position="84"/>
    </location>
</feature>
<dbReference type="PANTHER" id="PTHR31867">
    <property type="entry name" value="EXPANSIN-A15"/>
    <property type="match status" value="1"/>
</dbReference>
<reference evidence="5 6" key="1">
    <citation type="submission" date="2019-07" db="EMBL/GenBank/DDBJ databases">
        <title>De Novo Assembly of kiwifruit Actinidia rufa.</title>
        <authorList>
            <person name="Sugita-Konishi S."/>
            <person name="Sato K."/>
            <person name="Mori E."/>
            <person name="Abe Y."/>
            <person name="Kisaki G."/>
            <person name="Hamano K."/>
            <person name="Suezawa K."/>
            <person name="Otani M."/>
            <person name="Fukuda T."/>
            <person name="Manabe T."/>
            <person name="Gomi K."/>
            <person name="Tabuchi M."/>
            <person name="Akimitsu K."/>
            <person name="Kataoka I."/>
        </authorList>
    </citation>
    <scope>NUCLEOTIDE SEQUENCE [LARGE SCALE GENOMIC DNA]</scope>
    <source>
        <strain evidence="6">cv. Fuchu</strain>
    </source>
</reference>
<feature type="signal peptide" evidence="3">
    <location>
        <begin position="1"/>
        <end position="19"/>
    </location>
</feature>
<dbReference type="InterPro" id="IPR009009">
    <property type="entry name" value="RlpA-like_DPBB"/>
</dbReference>
<keyword evidence="3" id="KW-0732">Signal</keyword>
<dbReference type="OrthoDB" id="5823761at2759"/>
<evidence type="ECO:0000259" key="4">
    <source>
        <dbReference type="PROSITE" id="PS50842"/>
    </source>
</evidence>
<keyword evidence="1 3" id="KW-0964">Secreted</keyword>
<dbReference type="InterPro" id="IPR036908">
    <property type="entry name" value="RlpA-like_sf"/>
</dbReference>
<dbReference type="InterPro" id="IPR007112">
    <property type="entry name" value="Expansin/allergen_DPBB_dom"/>
</dbReference>
<comment type="function">
    <text evidence="3">Causes loosening and extension of plant cell walls by disrupting non-covalent bonding between cellulose microfibrils and matrix glucans. No enzymatic activity has been found.</text>
</comment>
<sequence>METAGLSATLFYLGRLCGACFEVRCVEDLRWCIPGTLIIVTATNFCAPNYGFAADGGGHCNPPNYHFVLPIEAFEKIAIWKAGARETCSVSLTWASFGLINFFVF</sequence>
<feature type="chain" id="PRO_5029935202" description="Expansin" evidence="3">
    <location>
        <begin position="20"/>
        <end position="105"/>
    </location>
</feature>
<evidence type="ECO:0000313" key="6">
    <source>
        <dbReference type="Proteomes" id="UP000585474"/>
    </source>
</evidence>